<reference evidence="2 3" key="1">
    <citation type="submission" date="2024-04" db="EMBL/GenBank/DDBJ databases">
        <title>Genome assembly C_amara_ONT_v2.</title>
        <authorList>
            <person name="Yant L."/>
            <person name="Moore C."/>
            <person name="Slenker M."/>
        </authorList>
    </citation>
    <scope>NUCLEOTIDE SEQUENCE [LARGE SCALE GENOMIC DNA]</scope>
    <source>
        <tissue evidence="2">Leaf</tissue>
    </source>
</reference>
<comment type="caution">
    <text evidence="2">The sequence shown here is derived from an EMBL/GenBank/DDBJ whole genome shotgun (WGS) entry which is preliminary data.</text>
</comment>
<evidence type="ECO:0000259" key="1">
    <source>
        <dbReference type="Pfam" id="PF14111"/>
    </source>
</evidence>
<name>A0ABD0ZJJ1_CARAN</name>
<keyword evidence="3" id="KW-1185">Reference proteome</keyword>
<protein>
    <recommendedName>
        <fullName evidence="1">DUF4283 domain-containing protein</fullName>
    </recommendedName>
</protein>
<dbReference type="InterPro" id="IPR025558">
    <property type="entry name" value="DUF4283"/>
</dbReference>
<sequence>MADDLWNELQHMVLGRDDPELFIPYNNYVGVLAKNRLSLIGRPLNPRIQNLQHVISTLPRIWGLSLRVHGRILDDMFVQFRFQSESDLASVL</sequence>
<feature type="domain" description="DUF4283" evidence="1">
    <location>
        <begin position="33"/>
        <end position="92"/>
    </location>
</feature>
<dbReference type="AlphaFoldDB" id="A0ABD0ZJJ1"/>
<gene>
    <name evidence="2" type="ORF">V5N11_010759</name>
</gene>
<proteinExistence type="predicted"/>
<evidence type="ECO:0000313" key="3">
    <source>
        <dbReference type="Proteomes" id="UP001558713"/>
    </source>
</evidence>
<organism evidence="2 3">
    <name type="scientific">Cardamine amara subsp. amara</name>
    <dbReference type="NCBI Taxonomy" id="228776"/>
    <lineage>
        <taxon>Eukaryota</taxon>
        <taxon>Viridiplantae</taxon>
        <taxon>Streptophyta</taxon>
        <taxon>Embryophyta</taxon>
        <taxon>Tracheophyta</taxon>
        <taxon>Spermatophyta</taxon>
        <taxon>Magnoliopsida</taxon>
        <taxon>eudicotyledons</taxon>
        <taxon>Gunneridae</taxon>
        <taxon>Pentapetalae</taxon>
        <taxon>rosids</taxon>
        <taxon>malvids</taxon>
        <taxon>Brassicales</taxon>
        <taxon>Brassicaceae</taxon>
        <taxon>Cardamineae</taxon>
        <taxon>Cardamine</taxon>
    </lineage>
</organism>
<dbReference type="Proteomes" id="UP001558713">
    <property type="component" value="Unassembled WGS sequence"/>
</dbReference>
<dbReference type="EMBL" id="JBANAX010000744">
    <property type="protein sequence ID" value="KAL1194833.1"/>
    <property type="molecule type" value="Genomic_DNA"/>
</dbReference>
<dbReference type="Pfam" id="PF14111">
    <property type="entry name" value="DUF4283"/>
    <property type="match status" value="1"/>
</dbReference>
<evidence type="ECO:0000313" key="2">
    <source>
        <dbReference type="EMBL" id="KAL1194833.1"/>
    </source>
</evidence>
<accession>A0ABD0ZJJ1</accession>